<protein>
    <recommendedName>
        <fullName evidence="4">T9SS type A sorting domain-containing protein</fullName>
    </recommendedName>
</protein>
<dbReference type="Gene3D" id="2.60.40.4070">
    <property type="match status" value="1"/>
</dbReference>
<proteinExistence type="predicted"/>
<reference evidence="2 3" key="1">
    <citation type="journal article" date="2019" name="Nat. Microbiol.">
        <title>Mediterranean grassland soil C-N compound turnover is dependent on rainfall and depth, and is mediated by genomically divergent microorganisms.</title>
        <authorList>
            <person name="Diamond S."/>
            <person name="Andeer P.F."/>
            <person name="Li Z."/>
            <person name="Crits-Christoph A."/>
            <person name="Burstein D."/>
            <person name="Anantharaman K."/>
            <person name="Lane K.R."/>
            <person name="Thomas B.C."/>
            <person name="Pan C."/>
            <person name="Northen T.R."/>
            <person name="Banfield J.F."/>
        </authorList>
    </citation>
    <scope>NUCLEOTIDE SEQUENCE [LARGE SCALE GENOMIC DNA]</scope>
    <source>
        <strain evidence="2">WS_8</strain>
    </source>
</reference>
<organism evidence="2 3">
    <name type="scientific">Eiseniibacteriota bacterium</name>
    <dbReference type="NCBI Taxonomy" id="2212470"/>
    <lineage>
        <taxon>Bacteria</taxon>
        <taxon>Candidatus Eiseniibacteriota</taxon>
    </lineage>
</organism>
<evidence type="ECO:0000256" key="1">
    <source>
        <dbReference type="SAM" id="SignalP"/>
    </source>
</evidence>
<dbReference type="InterPro" id="IPR013783">
    <property type="entry name" value="Ig-like_fold"/>
</dbReference>
<gene>
    <name evidence="2" type="ORF">E6K78_05815</name>
</gene>
<sequence length="1018" mass="109930">MKGLRLSVVALAALVLLPASSWGKPWDGASTRHRPLRTQGVDQSQTLDVNRINMVVTNIGSFAYDIGGNNAGLEFPKGTGKTCVFAAGIWMGGQVGGETRVAVMDYLSEYGPGAILPSGLPDNPDKPEYKVYKLERTYDTTAERDAALADYESGAESHGAPNVSAVGDVGLDILGDQMLWSVFNDADAANHINQAGGTAPLGIEVQQTIFAFKGTGALGQTAFMKYKLINKGGNTIENMYVSQWSDPDLGGFTDDLVGCDVPPVSLGFCYNSNNNDATYGSAPPSVGYDFFKGPIDSAGIELGMSSFNKYINGTDPDNFTKTYNFMKGLNADGSPLVNPVNGQITTYSVSGDPVAASGWLDTSPADRRLMLSSGPFRMAPGDQQEVVVGLIIGDADDRLGSISLLRFYDLQAQSAFDLNFILPSPPEPPITATSSRPGAVVLSWDNSSENYNEPPYQWEGYVVYQGASRSGPYKRIATFDINDGITSVLDPDYDPESRLILPKVKALGNDKGLQYQTTLTSDAIRGGPLRVGTPYYYAVTAYSVGILKVPQVLESPIDVNTNVYTVTPQTPPAGVDLGTGGVVSGPTKSQIDPNAALPTSDSVKVTIVHPEEIVPASYRIGYKLDVNSNLVWYLDRTIGATTVRLLDNQKDFSGDAAYPVVDGFQVKVEGAPYGAPNGALLRVDYLDGAPNPPGLVGWGGALGFPFFDGSADYVFNMGATLAGLSSMLNPSDPSQFTGAEIRFTGGAAGQKAYRYVQSGTAPRSYPFTDYVDVPFTVWDTDVVPNRQLNCGLFEFASAAPNSMWDPDTLAVEPADRNPFAKREWMYVFKSSYSGDLNPDPNYTTTYPNARYDSANLDFQYVLWPATALDANHAPIAVDAGDRIVFTRHSRTLNDFFAFTTAPVNRFNAALAKGELSQVRAVPNPYFAHSRYELNQFDKVVKFTHLPERCTLRIFTLAGDQIRTIQKNDSSSQLTWDLLTDNQLPVSSGIYIFNVDAPGAGHTTGKVAIFMEKERLNNF</sequence>
<evidence type="ECO:0000313" key="2">
    <source>
        <dbReference type="EMBL" id="TMQ66953.1"/>
    </source>
</evidence>
<feature type="chain" id="PRO_5021724959" description="T9SS type A sorting domain-containing protein" evidence="1">
    <location>
        <begin position="22"/>
        <end position="1018"/>
    </location>
</feature>
<dbReference type="Gene3D" id="2.60.40.10">
    <property type="entry name" value="Immunoglobulins"/>
    <property type="match status" value="1"/>
</dbReference>
<dbReference type="AlphaFoldDB" id="A0A538TTJ6"/>
<name>A0A538TTJ6_UNCEI</name>
<dbReference type="Proteomes" id="UP000316609">
    <property type="component" value="Unassembled WGS sequence"/>
</dbReference>
<comment type="caution">
    <text evidence="2">The sequence shown here is derived from an EMBL/GenBank/DDBJ whole genome shotgun (WGS) entry which is preliminary data.</text>
</comment>
<evidence type="ECO:0008006" key="4">
    <source>
        <dbReference type="Google" id="ProtNLM"/>
    </source>
</evidence>
<accession>A0A538TTJ6</accession>
<keyword evidence="1" id="KW-0732">Signal</keyword>
<feature type="signal peptide" evidence="1">
    <location>
        <begin position="1"/>
        <end position="21"/>
    </location>
</feature>
<evidence type="ECO:0000313" key="3">
    <source>
        <dbReference type="Proteomes" id="UP000316609"/>
    </source>
</evidence>
<dbReference type="EMBL" id="VBOY01000051">
    <property type="protein sequence ID" value="TMQ66953.1"/>
    <property type="molecule type" value="Genomic_DNA"/>
</dbReference>